<evidence type="ECO:0000313" key="2">
    <source>
        <dbReference type="Proteomes" id="UP000186851"/>
    </source>
</evidence>
<dbReference type="SFLD" id="SFLDG01129">
    <property type="entry name" value="C1.5:_HAD__Beta-PGM__Phosphata"/>
    <property type="match status" value="1"/>
</dbReference>
<dbReference type="KEGG" id="oyw:OdinLCB4_000850"/>
<sequence length="227" mass="26171">MVHILCEYLKDRIKLFIFDLDGTLIDTSDRFYNVFIFLAEKYGLQKITRAEFKQLYKSNRLGEILLQVKQRFLPEFLRIYHDFKGECEKPFEGVVEALKILKCRKYLLSVVTGRIIDSELVRFELEKHGLKDLFDEVLANNLSASSKGEESLQKTNSFKFLIERFNLKPEECVVVGDYVTDIISGKRLGCWTIGVLSGGLDYNILKSVNPDFIIASVKDIPSLLKLL</sequence>
<reference evidence="1" key="1">
    <citation type="journal article" date="2017" name="Nature">
        <title>Asgard archaea illuminate the origin of eukaryotic cellular complexity.</title>
        <authorList>
            <person name="Zaremba-Niedzwiedzka K."/>
            <person name="Caceres E.F."/>
            <person name="Saw J.H."/>
            <person name="Backstrom D."/>
            <person name="Juzokaite L."/>
            <person name="Vancaester E."/>
            <person name="Seitz K.W."/>
            <person name="Anantharaman K."/>
            <person name="Starnawski P."/>
            <person name="Kjeldsen K.U."/>
            <person name="Scott M.B."/>
            <person name="Nunoura T."/>
            <person name="Banfield J.F."/>
            <person name="Schramm A."/>
            <person name="Baker B.J."/>
            <person name="Spang A."/>
            <person name="Ettema T.J.G."/>
        </authorList>
    </citation>
    <scope>NUCLEOTIDE SEQUENCE</scope>
    <source>
        <strain evidence="1">LCB_4</strain>
    </source>
</reference>
<dbReference type="InterPro" id="IPR050155">
    <property type="entry name" value="HAD-like_hydrolase_sf"/>
</dbReference>
<dbReference type="InterPro" id="IPR023198">
    <property type="entry name" value="PGP-like_dom2"/>
</dbReference>
<dbReference type="InterPro" id="IPR041492">
    <property type="entry name" value="HAD_2"/>
</dbReference>
<dbReference type="SUPFAM" id="SSF56784">
    <property type="entry name" value="HAD-like"/>
    <property type="match status" value="1"/>
</dbReference>
<dbReference type="Gene3D" id="1.10.150.240">
    <property type="entry name" value="Putative phosphatase, domain 2"/>
    <property type="match status" value="1"/>
</dbReference>
<dbReference type="GO" id="GO:0006281">
    <property type="term" value="P:DNA repair"/>
    <property type="evidence" value="ECO:0007669"/>
    <property type="project" value="TreeGrafter"/>
</dbReference>
<dbReference type="InterPro" id="IPR023214">
    <property type="entry name" value="HAD_sf"/>
</dbReference>
<proteinExistence type="predicted"/>
<keyword evidence="1" id="KW-0378">Hydrolase</keyword>
<dbReference type="Proteomes" id="UP000186851">
    <property type="component" value="Chromosome"/>
</dbReference>
<name>A0AAF0ICB3_ODILC</name>
<protein>
    <submittedName>
        <fullName evidence="1">HAD family hydrolase</fullName>
    </submittedName>
</protein>
<dbReference type="SFLD" id="SFLDS00003">
    <property type="entry name" value="Haloacid_Dehalogenase"/>
    <property type="match status" value="1"/>
</dbReference>
<dbReference type="PANTHER" id="PTHR43434">
    <property type="entry name" value="PHOSPHOGLYCOLATE PHOSPHATASE"/>
    <property type="match status" value="1"/>
</dbReference>
<dbReference type="EMBL" id="CP091871">
    <property type="protein sequence ID" value="WEU41109.1"/>
    <property type="molecule type" value="Genomic_DNA"/>
</dbReference>
<reference evidence="1" key="2">
    <citation type="journal article" date="2022" name="Nat. Microbiol.">
        <title>A closed Candidatus Odinarchaeum chromosome exposes Asgard archaeal viruses.</title>
        <authorList>
            <person name="Tamarit D."/>
            <person name="Caceres E.F."/>
            <person name="Krupovic M."/>
            <person name="Nijland R."/>
            <person name="Eme L."/>
            <person name="Robinson N.P."/>
            <person name="Ettema T.J.G."/>
        </authorList>
    </citation>
    <scope>NUCLEOTIDE SEQUENCE</scope>
    <source>
        <strain evidence="1">LCB_4</strain>
    </source>
</reference>
<dbReference type="Gene3D" id="3.40.50.1000">
    <property type="entry name" value="HAD superfamily/HAD-like"/>
    <property type="match status" value="1"/>
</dbReference>
<dbReference type="Pfam" id="PF13419">
    <property type="entry name" value="HAD_2"/>
    <property type="match status" value="1"/>
</dbReference>
<evidence type="ECO:0000313" key="1">
    <source>
        <dbReference type="EMBL" id="WEU41109.1"/>
    </source>
</evidence>
<organism evidence="1 2">
    <name type="scientific">Odinarchaeota yellowstonii (strain LCB_4)</name>
    <dbReference type="NCBI Taxonomy" id="1841599"/>
    <lineage>
        <taxon>Archaea</taxon>
        <taxon>Promethearchaeati</taxon>
        <taxon>Candidatus Odinarchaeota</taxon>
        <taxon>Candidatus Odinarchaeia</taxon>
        <taxon>Candidatus Odinarchaeales</taxon>
        <taxon>Candidatus Odinarchaeaceae</taxon>
        <taxon>Candidatus Odinarchaeum</taxon>
    </lineage>
</organism>
<dbReference type="AlphaFoldDB" id="A0AAF0ICB3"/>
<dbReference type="GO" id="GO:0005829">
    <property type="term" value="C:cytosol"/>
    <property type="evidence" value="ECO:0007669"/>
    <property type="project" value="TreeGrafter"/>
</dbReference>
<dbReference type="PANTHER" id="PTHR43434:SF1">
    <property type="entry name" value="PHOSPHOGLYCOLATE PHOSPHATASE"/>
    <property type="match status" value="1"/>
</dbReference>
<accession>A0AAF0ICB3</accession>
<gene>
    <name evidence="1" type="ORF">OdinLCB4_000850</name>
</gene>
<dbReference type="GO" id="GO:0008967">
    <property type="term" value="F:phosphoglycolate phosphatase activity"/>
    <property type="evidence" value="ECO:0007669"/>
    <property type="project" value="TreeGrafter"/>
</dbReference>
<dbReference type="InterPro" id="IPR036412">
    <property type="entry name" value="HAD-like_sf"/>
</dbReference>